<proteinExistence type="predicted"/>
<evidence type="ECO:0000256" key="1">
    <source>
        <dbReference type="ARBA" id="ARBA00004496"/>
    </source>
</evidence>
<dbReference type="PANTHER" id="PTHR45954:SF1">
    <property type="entry name" value="LD33695P"/>
    <property type="match status" value="1"/>
</dbReference>
<dbReference type="GO" id="GO:0001965">
    <property type="term" value="F:G-protein alpha-subunit binding"/>
    <property type="evidence" value="ECO:0007669"/>
    <property type="project" value="TreeGrafter"/>
</dbReference>
<keyword evidence="3" id="KW-0677">Repeat</keyword>
<dbReference type="GO" id="GO:0005938">
    <property type="term" value="C:cell cortex"/>
    <property type="evidence" value="ECO:0007669"/>
    <property type="project" value="TreeGrafter"/>
</dbReference>
<protein>
    <submittedName>
        <fullName evidence="5">Photosystem I assembly protein Ycf3</fullName>
    </submittedName>
</protein>
<dbReference type="SUPFAM" id="SSF48452">
    <property type="entry name" value="TPR-like"/>
    <property type="match status" value="2"/>
</dbReference>
<evidence type="ECO:0000256" key="3">
    <source>
        <dbReference type="ARBA" id="ARBA00022737"/>
    </source>
</evidence>
<comment type="subcellular location">
    <subcellularLocation>
        <location evidence="1">Cytoplasm</location>
    </subcellularLocation>
</comment>
<keyword evidence="4" id="KW-0802">TPR repeat</keyword>
<dbReference type="Pfam" id="PF13424">
    <property type="entry name" value="TPR_12"/>
    <property type="match status" value="3"/>
</dbReference>
<feature type="repeat" description="TPR" evidence="4">
    <location>
        <begin position="233"/>
        <end position="266"/>
    </location>
</feature>
<dbReference type="InterPro" id="IPR052386">
    <property type="entry name" value="GPSM"/>
</dbReference>
<dbReference type="PANTHER" id="PTHR45954">
    <property type="entry name" value="LD33695P"/>
    <property type="match status" value="1"/>
</dbReference>
<dbReference type="EMBL" id="MT631715">
    <property type="protein sequence ID" value="QNO58142.1"/>
    <property type="molecule type" value="Genomic_DNA"/>
</dbReference>
<keyword evidence="2" id="KW-0963">Cytoplasm</keyword>
<feature type="repeat" description="TPR" evidence="4">
    <location>
        <begin position="313"/>
        <end position="346"/>
    </location>
</feature>
<dbReference type="SMART" id="SM00028">
    <property type="entry name" value="TPR"/>
    <property type="match status" value="7"/>
</dbReference>
<reference evidence="5" key="1">
    <citation type="submission" date="2020-06" db="EMBL/GenBank/DDBJ databases">
        <title>Unique genomic features of the anaerobic methanotrophic archaea.</title>
        <authorList>
            <person name="Chadwick G.L."/>
            <person name="Skennerton C.T."/>
            <person name="Laso-Perez R."/>
            <person name="Leu A.O."/>
            <person name="Speth D.R."/>
            <person name="Yu H."/>
            <person name="Morgan-Lang C."/>
            <person name="Hatzenpichler R."/>
            <person name="Goudeau D."/>
            <person name="Malmstrom R."/>
            <person name="Brazelton W.J."/>
            <person name="Woyke T."/>
            <person name="Hallam S.J."/>
            <person name="Tyson G.W."/>
            <person name="Wegener G."/>
            <person name="Boetius A."/>
            <person name="Orphan V."/>
        </authorList>
    </citation>
    <scope>NUCLEOTIDE SEQUENCE</scope>
</reference>
<evidence type="ECO:0000256" key="2">
    <source>
        <dbReference type="ARBA" id="ARBA00022490"/>
    </source>
</evidence>
<organism evidence="5">
    <name type="scientific">Candidatus Methanophaga sp. ANME-1 ERB7</name>
    <dbReference type="NCBI Taxonomy" id="2759913"/>
    <lineage>
        <taxon>Archaea</taxon>
        <taxon>Methanobacteriati</taxon>
        <taxon>Methanobacteriota</taxon>
        <taxon>Stenosarchaea group</taxon>
        <taxon>Methanomicrobia</taxon>
        <taxon>Candidatus Methanophagales</taxon>
        <taxon>Candidatus Methanophagaceae</taxon>
        <taxon>Candidatus Methanophaga</taxon>
    </lineage>
</organism>
<evidence type="ECO:0000256" key="4">
    <source>
        <dbReference type="PROSITE-ProRule" id="PRU00339"/>
    </source>
</evidence>
<gene>
    <name evidence="5" type="primary">ycf3</name>
    <name evidence="5" type="ORF">ACBHHCEK_00010</name>
</gene>
<feature type="repeat" description="TPR" evidence="4">
    <location>
        <begin position="393"/>
        <end position="426"/>
    </location>
</feature>
<dbReference type="Pfam" id="PF13181">
    <property type="entry name" value="TPR_8"/>
    <property type="match status" value="1"/>
</dbReference>
<dbReference type="GO" id="GO:0005092">
    <property type="term" value="F:GDP-dissociation inhibitor activity"/>
    <property type="evidence" value="ECO:0007669"/>
    <property type="project" value="TreeGrafter"/>
</dbReference>
<evidence type="ECO:0000313" key="5">
    <source>
        <dbReference type="EMBL" id="QNO58142.1"/>
    </source>
</evidence>
<dbReference type="AlphaFoldDB" id="A0A7G9ZD08"/>
<name>A0A7G9ZD08_9EURY</name>
<dbReference type="InterPro" id="IPR019734">
    <property type="entry name" value="TPR_rpt"/>
</dbReference>
<feature type="repeat" description="TPR" evidence="4">
    <location>
        <begin position="273"/>
        <end position="306"/>
    </location>
</feature>
<dbReference type="InterPro" id="IPR011990">
    <property type="entry name" value="TPR-like_helical_dom_sf"/>
</dbReference>
<feature type="repeat" description="TPR" evidence="4">
    <location>
        <begin position="353"/>
        <end position="386"/>
    </location>
</feature>
<dbReference type="PROSITE" id="PS50005">
    <property type="entry name" value="TPR"/>
    <property type="match status" value="5"/>
</dbReference>
<dbReference type="Gene3D" id="1.25.40.10">
    <property type="entry name" value="Tetratricopeptide repeat domain"/>
    <property type="match status" value="2"/>
</dbReference>
<accession>A0A7G9ZD08</accession>
<sequence length="510" mass="57352">MIEVKETFERRVSRLANYLTRAYKYNKPSILFVMYLSEFLRSDVEKSLKSALDEQGLEVVSVDAGNNKDLPAFFSAMNSDNTVFSVHNMEKGFPDALQYLNFKREELVEHHVKAVFWVREEELARISLEAPDFFAFRNRVIEFMEVPTAVERRPALVEFALETEYRSLDEIKRSIELKEKLLSELSSEAEISGYLRGSLGNLYWKIGSYKKSRDYTEKALKIAKEIGDRRGEGNALGNLGIIYSNLGQIERAIEYHEQALAIAKEIGDRRGEGSDLGNIGLAYAALGQVERAIEYYKQALAIAKEIGDRRNESNRLGNLGLAYAALGQVERAIEYYNQALAIAKEIGDRRGEGHRLGNLGVAYAALGQVERAIEYYNQALAIAKEIGDRHGEGTGLGNLGLAYAALGQVERAIEYLKQALAIAKEIGDRRGEGNWLNNLGVVFKDLEKYDLALACYLLAIKIRREIGDPKIETTENNINDIKTKIGKEEFQKLLDTVEPKAEEIIQGISK</sequence>